<dbReference type="InterPro" id="IPR050339">
    <property type="entry name" value="CC_SR_Kinase"/>
</dbReference>
<sequence length="883" mass="102601">MQLNNGSIAFDNQQLNSQTQRVEENQGSLLSNLLSIIFSEQNLIALVIFLIGYFVGRRKRNKPLKNDEVQIQNEELQNKIFNSDSSQQGVTSTKQTFNIEQNRSDFTGLNFDQNSFSQRGVIESRKYSNQSGGNYNEDISSANSDISFQNNENQVKNTHKNSYLEDHFEDNNLSSQGKSAVKNESQVSNENSKQLIQQSQQIKFGSDNQSSENQYKHYQGELALVPFKQNGNSNYYNNNIHNMQNQLMIDNGSCSDNKSSSQAQQPLQRKLLNDIGSALVKKKARHNKMYGLSEESEEELLFEQCTFKNPPLRKKADFKIEFEQDDAKGVYRKIETHQVITDYVQTKEIHKEIEEIKQTFSSQFQIKENQNVNGFKMSLVKQNLQVIPMLEKMKSQSISEINNLNDSAQRGQFNSYEKEQQLALYMKSPFEVETRISPLYEQSHIKQYLDNGKFNKFFRVIDELGRGGFGRVYKVQSMVEEKIYAIKKIAVPYDGFSNPKEHKYFREVKSIMSLNHINIVRYHTSWWENCDDEMVNQVNEFLQTNNNLYSDDNSPSVSEAYQKNKSDYNRSYALSKQTNQTQSYVLSYNNDNLSCIEWEQSENENQNPNISNNDGIKKKLDDSQTINEYREQNKSHKTFNFTKEPSQLLTLYIQLEYCSGKTLRNYLDEQTHGLDSKEAFQIFSQMLEGVNYLHKNQIIHRDLKQIIYLLLYFQFKQQKIQNRPSNILFENKIAKIADFGLSIQQELGLINANQELPSQKNIDGQDISVAHTGNVGTPFYMPPEQQDKSGKYNEKIDVYSLGIILLEIIHKMDTYHEKLEIVKKLKGSQELPKNLQKTQKYACELIIQMTSLKPQNRPSIEQILQGKTYMQWKKKALNLDKVY</sequence>
<dbReference type="GO" id="GO:0005524">
    <property type="term" value="F:ATP binding"/>
    <property type="evidence" value="ECO:0007669"/>
    <property type="project" value="UniProtKB-UniRule"/>
</dbReference>
<reference evidence="12" key="1">
    <citation type="journal article" date="2006" name="PLoS Biol.">
        <title>Macronuclear genome sequence of the ciliate Tetrahymena thermophila, a model eukaryote.</title>
        <authorList>
            <person name="Eisen J.A."/>
            <person name="Coyne R.S."/>
            <person name="Wu M."/>
            <person name="Wu D."/>
            <person name="Thiagarajan M."/>
            <person name="Wortman J.R."/>
            <person name="Badger J.H."/>
            <person name="Ren Q."/>
            <person name="Amedeo P."/>
            <person name="Jones K.M."/>
            <person name="Tallon L.J."/>
            <person name="Delcher A.L."/>
            <person name="Salzberg S.L."/>
            <person name="Silva J.C."/>
            <person name="Haas B.J."/>
            <person name="Majoros W.H."/>
            <person name="Farzad M."/>
            <person name="Carlton J.M."/>
            <person name="Smith R.K. Jr."/>
            <person name="Garg J."/>
            <person name="Pearlman R.E."/>
            <person name="Karrer K.M."/>
            <person name="Sun L."/>
            <person name="Manning G."/>
            <person name="Elde N.C."/>
            <person name="Turkewitz A.P."/>
            <person name="Asai D.J."/>
            <person name="Wilkes D.E."/>
            <person name="Wang Y."/>
            <person name="Cai H."/>
            <person name="Collins K."/>
            <person name="Stewart B.A."/>
            <person name="Lee S.R."/>
            <person name="Wilamowska K."/>
            <person name="Weinberg Z."/>
            <person name="Ruzzo W.L."/>
            <person name="Wloga D."/>
            <person name="Gaertig J."/>
            <person name="Frankel J."/>
            <person name="Tsao C.-C."/>
            <person name="Gorovsky M.A."/>
            <person name="Keeling P.J."/>
            <person name="Waller R.F."/>
            <person name="Patron N.J."/>
            <person name="Cherry J.M."/>
            <person name="Stover N.A."/>
            <person name="Krieger C.J."/>
            <person name="del Toro C."/>
            <person name="Ryder H.F."/>
            <person name="Williamson S.C."/>
            <person name="Barbeau R.A."/>
            <person name="Hamilton E.P."/>
            <person name="Orias E."/>
        </authorList>
    </citation>
    <scope>NUCLEOTIDE SEQUENCE [LARGE SCALE GENOMIC DNA]</scope>
    <source>
        <strain evidence="12">SB210</strain>
    </source>
</reference>
<dbReference type="AlphaFoldDB" id="Q23CT6"/>
<keyword evidence="4 8" id="KW-0547">Nucleotide-binding</keyword>
<dbReference type="GO" id="GO:0017148">
    <property type="term" value="P:negative regulation of translation"/>
    <property type="evidence" value="ECO:0007669"/>
    <property type="project" value="UniProtKB-KW"/>
</dbReference>
<dbReference type="Pfam" id="PF00069">
    <property type="entry name" value="Pkinase"/>
    <property type="match status" value="2"/>
</dbReference>
<dbReference type="eggNOG" id="KOG1035">
    <property type="taxonomic scope" value="Eukaryota"/>
</dbReference>
<dbReference type="GO" id="GO:0005634">
    <property type="term" value="C:nucleus"/>
    <property type="evidence" value="ECO:0007669"/>
    <property type="project" value="TreeGrafter"/>
</dbReference>
<gene>
    <name evidence="11" type="ORF">TTHERM_00052540</name>
</gene>
<feature type="region of interest" description="Disordered" evidence="9">
    <location>
        <begin position="169"/>
        <end position="201"/>
    </location>
</feature>
<dbReference type="EC" id="2.7.11.1" evidence="1"/>
<dbReference type="HOGENOM" id="CLU_331659_0_0_1"/>
<dbReference type="InterPro" id="IPR017441">
    <property type="entry name" value="Protein_kinase_ATP_BS"/>
</dbReference>
<evidence type="ECO:0000256" key="3">
    <source>
        <dbReference type="ARBA" id="ARBA00022679"/>
    </source>
</evidence>
<evidence type="ECO:0000313" key="12">
    <source>
        <dbReference type="Proteomes" id="UP000009168"/>
    </source>
</evidence>
<evidence type="ECO:0000313" key="11">
    <source>
        <dbReference type="EMBL" id="EAR94510.3"/>
    </source>
</evidence>
<dbReference type="GeneID" id="7843961"/>
<dbReference type="Proteomes" id="UP000009168">
    <property type="component" value="Unassembled WGS sequence"/>
</dbReference>
<proteinExistence type="predicted"/>
<dbReference type="PROSITE" id="PS00107">
    <property type="entry name" value="PROTEIN_KINASE_ATP"/>
    <property type="match status" value="1"/>
</dbReference>
<evidence type="ECO:0000256" key="1">
    <source>
        <dbReference type="ARBA" id="ARBA00012513"/>
    </source>
</evidence>
<dbReference type="STRING" id="312017.Q23CT6"/>
<dbReference type="GO" id="GO:0004694">
    <property type="term" value="F:eukaryotic translation initiation factor 2alpha kinase activity"/>
    <property type="evidence" value="ECO:0007669"/>
    <property type="project" value="TreeGrafter"/>
</dbReference>
<evidence type="ECO:0000256" key="7">
    <source>
        <dbReference type="ARBA" id="ARBA00023193"/>
    </source>
</evidence>
<keyword evidence="6 8" id="KW-0067">ATP-binding</keyword>
<dbReference type="GO" id="GO:0005737">
    <property type="term" value="C:cytoplasm"/>
    <property type="evidence" value="ECO:0007669"/>
    <property type="project" value="TreeGrafter"/>
</dbReference>
<keyword evidence="5 11" id="KW-0418">Kinase</keyword>
<dbReference type="Gene3D" id="1.10.510.10">
    <property type="entry name" value="Transferase(Phosphotransferase) domain 1"/>
    <property type="match status" value="1"/>
</dbReference>
<feature type="compositionally biased region" description="Polar residues" evidence="9">
    <location>
        <begin position="171"/>
        <end position="191"/>
    </location>
</feature>
<dbReference type="InterPro" id="IPR011009">
    <property type="entry name" value="Kinase-like_dom_sf"/>
</dbReference>
<dbReference type="Gene3D" id="3.30.200.20">
    <property type="entry name" value="Phosphorylase Kinase, domain 1"/>
    <property type="match status" value="1"/>
</dbReference>
<keyword evidence="2" id="KW-0723">Serine/threonine-protein kinase</keyword>
<evidence type="ECO:0000256" key="2">
    <source>
        <dbReference type="ARBA" id="ARBA00022527"/>
    </source>
</evidence>
<feature type="compositionally biased region" description="Low complexity" evidence="9">
    <location>
        <begin position="192"/>
        <end position="201"/>
    </location>
</feature>
<accession>Q23CT6</accession>
<protein>
    <recommendedName>
        <fullName evidence="1">non-specific serine/threonine protein kinase</fullName>
        <ecNumber evidence="1">2.7.11.1</ecNumber>
    </recommendedName>
</protein>
<dbReference type="PANTHER" id="PTHR11042">
    <property type="entry name" value="EUKARYOTIC TRANSLATION INITIATION FACTOR 2-ALPHA KINASE EIF2-ALPHA KINASE -RELATED"/>
    <property type="match status" value="1"/>
</dbReference>
<evidence type="ECO:0000256" key="8">
    <source>
        <dbReference type="PROSITE-ProRule" id="PRU10141"/>
    </source>
</evidence>
<evidence type="ECO:0000256" key="6">
    <source>
        <dbReference type="ARBA" id="ARBA00022840"/>
    </source>
</evidence>
<dbReference type="InParanoid" id="Q23CT6"/>
<dbReference type="EMBL" id="GG662712">
    <property type="protein sequence ID" value="EAR94510.3"/>
    <property type="molecule type" value="Genomic_DNA"/>
</dbReference>
<evidence type="ECO:0000256" key="9">
    <source>
        <dbReference type="SAM" id="MobiDB-lite"/>
    </source>
</evidence>
<dbReference type="PANTHER" id="PTHR11042:SF160">
    <property type="entry name" value="EUKARYOTIC TRANSLATION INITIATION FACTOR 2-ALPHA KINASE 1"/>
    <property type="match status" value="1"/>
</dbReference>
<dbReference type="KEGG" id="tet:TTHERM_00052540"/>
<keyword evidence="12" id="KW-1185">Reference proteome</keyword>
<feature type="domain" description="Protein kinase" evidence="10">
    <location>
        <begin position="458"/>
        <end position="870"/>
    </location>
</feature>
<evidence type="ECO:0000259" key="10">
    <source>
        <dbReference type="PROSITE" id="PS50011"/>
    </source>
</evidence>
<keyword evidence="3" id="KW-0808">Transferase</keyword>
<dbReference type="InterPro" id="IPR000719">
    <property type="entry name" value="Prot_kinase_dom"/>
</dbReference>
<keyword evidence="7" id="KW-0652">Protein synthesis inhibitor</keyword>
<evidence type="ECO:0000256" key="4">
    <source>
        <dbReference type="ARBA" id="ARBA00022741"/>
    </source>
</evidence>
<dbReference type="PROSITE" id="PS50011">
    <property type="entry name" value="PROTEIN_KINASE_DOM"/>
    <property type="match status" value="1"/>
</dbReference>
<organism evidence="11 12">
    <name type="scientific">Tetrahymena thermophila (strain SB210)</name>
    <dbReference type="NCBI Taxonomy" id="312017"/>
    <lineage>
        <taxon>Eukaryota</taxon>
        <taxon>Sar</taxon>
        <taxon>Alveolata</taxon>
        <taxon>Ciliophora</taxon>
        <taxon>Intramacronucleata</taxon>
        <taxon>Oligohymenophorea</taxon>
        <taxon>Hymenostomatida</taxon>
        <taxon>Tetrahymenina</taxon>
        <taxon>Tetrahymenidae</taxon>
        <taxon>Tetrahymena</taxon>
    </lineage>
</organism>
<dbReference type="OrthoDB" id="313273at2759"/>
<evidence type="ECO:0000256" key="5">
    <source>
        <dbReference type="ARBA" id="ARBA00022777"/>
    </source>
</evidence>
<dbReference type="RefSeq" id="XP_001014950.3">
    <property type="nucleotide sequence ID" value="XM_001014950.3"/>
</dbReference>
<feature type="binding site" evidence="8">
    <location>
        <position position="488"/>
    </location>
    <ligand>
        <name>ATP</name>
        <dbReference type="ChEBI" id="CHEBI:30616"/>
    </ligand>
</feature>
<name>Q23CT6_TETTS</name>
<dbReference type="SUPFAM" id="SSF56112">
    <property type="entry name" value="Protein kinase-like (PK-like)"/>
    <property type="match status" value="1"/>
</dbReference>